<dbReference type="Gene3D" id="1.25.10.10">
    <property type="entry name" value="Leucine-rich Repeat Variant"/>
    <property type="match status" value="2"/>
</dbReference>
<evidence type="ECO:0000256" key="1">
    <source>
        <dbReference type="ARBA" id="ARBA00004123"/>
    </source>
</evidence>
<dbReference type="PANTHER" id="PTHR12596:SF1">
    <property type="entry name" value="EXPORTIN-4"/>
    <property type="match status" value="1"/>
</dbReference>
<dbReference type="SUPFAM" id="SSF48371">
    <property type="entry name" value="ARM repeat"/>
    <property type="match status" value="1"/>
</dbReference>
<comment type="subcellular location">
    <subcellularLocation>
        <location evidence="2">Cytoplasm</location>
    </subcellularLocation>
    <subcellularLocation>
        <location evidence="1">Nucleus</location>
    </subcellularLocation>
</comment>
<evidence type="ECO:0000256" key="2">
    <source>
        <dbReference type="ARBA" id="ARBA00004496"/>
    </source>
</evidence>
<dbReference type="GO" id="GO:0005737">
    <property type="term" value="C:cytoplasm"/>
    <property type="evidence" value="ECO:0007669"/>
    <property type="project" value="UniProtKB-SubCell"/>
</dbReference>
<keyword evidence="9" id="KW-0675">Receptor</keyword>
<reference evidence="9" key="1">
    <citation type="journal article" date="2020" name="BMC">
        <title>Leishmania infection induces a limited differential gene expression in the sand fly midgut.</title>
        <authorList>
            <person name="Coutinho-Abreu I.V."/>
            <person name="Serafim T.D."/>
            <person name="Meneses C."/>
            <person name="Kamhawi S."/>
            <person name="Oliveira F."/>
            <person name="Valenzuela J.G."/>
        </authorList>
    </citation>
    <scope>NUCLEOTIDE SEQUENCE</scope>
    <source>
        <strain evidence="9">Jacobina</strain>
        <tissue evidence="9">Midgut</tissue>
    </source>
</reference>
<proteinExistence type="inferred from homology"/>
<evidence type="ECO:0000256" key="6">
    <source>
        <dbReference type="ARBA" id="ARBA00022927"/>
    </source>
</evidence>
<evidence type="ECO:0000256" key="7">
    <source>
        <dbReference type="ARBA" id="ARBA00023242"/>
    </source>
</evidence>
<sequence>MKSFVRERILLVVAIMIKRMSIHDAGAERATILAEFEQIIAEGDAKQQYLVCRVLMAMMQEYMTTIKSDDSGLTFEDHFRAKKQFESTSLQKIFLMILKALEKLNDNFDGTTGVQVLCLEYLTIMEVILSWGFITASPIFSKRLIGLFEMTFRIEQTPSLRLNLQWEATILQPCVVKLFFDIYWKCRSFSELQGKAANCLVQLATLNGPIMEKLGNKLKYVVNYFTNYLQLLSNIELKREEVIPLTAIVRKLLFYNHQPSLEEYPQDLVAAVLQRIFQLTCTVAEKHVQEDLVASDEDAVYFESFTNLLETWLTILHGKESLPAGTLEPYLMEIFNKYLQSHLSPPDGVRPLVDPDFGELYENDVPDREKYREQLIIVGTFGKQFPQHSLAILAKLLETKIQILRENLQQMHSNLHHPSTKIPYTVFEDIHWLLLIAGHVICTEADGEQSLIPSEIMDHSIQQLASGGVDITTSLKVLASPGLAIFEIPTAEQTADHVIRIVASVLRYCEIEQGAIEAKMLQYLSPEVSASAMWFLKFWATSYLLPQEDHYENMSETLKSAFGINTPGGEWMMNYLLKKVYINVQSFTAETGVIDDSIKLLVSLVARKHRCEIAFKSVCFKSVMDLKNLPLPINIKSGLLMGLIMTASCITEKSMREQYLRELIEPICLQFGQITAAETRNSPLFAEKIFYCLQEMKACFEGGSKPTVSFIFVTFQPILTALVNILDYLHSSSQIVEIVLEVLCKVVESTFFLNSEDTQKVHEVCLGVLQVYVKHNTNRFSLDVTNDDDNLRDLQLLLKLMNYILSKTFFDFTDTPGHLDNSECVIYGLTFLMPMITTDLLKYPNFCLQFYQTIKLFVEAKSHELCTLPADLLTKFMGATEMGLTSFGSEVQSCCLELLQILGNTVYFDQNPESFMYTALMPFLKHLLDLILTQQIDSVNKTDCSKALFALICCYKEKFVELVQQILQSQTNPAYAEKLSTEFRELTNNVDLVNNRFSQFRFSERFDKFLVNIGFMYSN</sequence>
<dbReference type="VEuPathDB" id="VectorBase:LLONM1_007186"/>
<dbReference type="GO" id="GO:0005049">
    <property type="term" value="F:nuclear export signal receptor activity"/>
    <property type="evidence" value="ECO:0007669"/>
    <property type="project" value="InterPro"/>
</dbReference>
<protein>
    <recommendedName>
        <fullName evidence="8">Exportin-4</fullName>
    </recommendedName>
</protein>
<evidence type="ECO:0000256" key="8">
    <source>
        <dbReference type="ARBA" id="ARBA00040444"/>
    </source>
</evidence>
<keyword evidence="7" id="KW-0539">Nucleus</keyword>
<comment type="similarity">
    <text evidence="3">Belongs to the exportin family.</text>
</comment>
<evidence type="ECO:0000256" key="4">
    <source>
        <dbReference type="ARBA" id="ARBA00022448"/>
    </source>
</evidence>
<dbReference type="PANTHER" id="PTHR12596">
    <property type="entry name" value="EXPORTIN 4,7-RELATED"/>
    <property type="match status" value="1"/>
</dbReference>
<keyword evidence="6" id="KW-0653">Protein transport</keyword>
<dbReference type="GO" id="GO:0006611">
    <property type="term" value="P:protein export from nucleus"/>
    <property type="evidence" value="ECO:0007669"/>
    <property type="project" value="TreeGrafter"/>
</dbReference>
<accession>A0A7G3ART2</accession>
<dbReference type="GO" id="GO:0005643">
    <property type="term" value="C:nuclear pore"/>
    <property type="evidence" value="ECO:0007669"/>
    <property type="project" value="TreeGrafter"/>
</dbReference>
<dbReference type="InterPro" id="IPR044189">
    <property type="entry name" value="XPO4/7-like"/>
</dbReference>
<name>A0A7G3ART2_LUTLO</name>
<evidence type="ECO:0000256" key="5">
    <source>
        <dbReference type="ARBA" id="ARBA00022490"/>
    </source>
</evidence>
<organism evidence="9">
    <name type="scientific">Lutzomyia longipalpis</name>
    <name type="common">Sand fly</name>
    <dbReference type="NCBI Taxonomy" id="7200"/>
    <lineage>
        <taxon>Eukaryota</taxon>
        <taxon>Metazoa</taxon>
        <taxon>Ecdysozoa</taxon>
        <taxon>Arthropoda</taxon>
        <taxon>Hexapoda</taxon>
        <taxon>Insecta</taxon>
        <taxon>Pterygota</taxon>
        <taxon>Neoptera</taxon>
        <taxon>Endopterygota</taxon>
        <taxon>Diptera</taxon>
        <taxon>Nematocera</taxon>
        <taxon>Psychodoidea</taxon>
        <taxon>Psychodidae</taxon>
        <taxon>Lutzomyia</taxon>
        <taxon>Lutzomyia</taxon>
    </lineage>
</organism>
<dbReference type="AlphaFoldDB" id="A0A7G3ART2"/>
<evidence type="ECO:0000256" key="3">
    <source>
        <dbReference type="ARBA" id="ARBA00009466"/>
    </source>
</evidence>
<dbReference type="InterPro" id="IPR011989">
    <property type="entry name" value="ARM-like"/>
</dbReference>
<evidence type="ECO:0000313" key="9">
    <source>
        <dbReference type="EMBL" id="MBC1174909.1"/>
    </source>
</evidence>
<keyword evidence="4" id="KW-0813">Transport</keyword>
<dbReference type="InterPro" id="IPR016024">
    <property type="entry name" value="ARM-type_fold"/>
</dbReference>
<keyword evidence="5" id="KW-0963">Cytoplasm</keyword>
<dbReference type="EMBL" id="GITU01006206">
    <property type="protein sequence ID" value="MBC1174909.1"/>
    <property type="molecule type" value="Transcribed_RNA"/>
</dbReference>